<evidence type="ECO:0000313" key="2">
    <source>
        <dbReference type="EMBL" id="KAK7688579.1"/>
    </source>
</evidence>
<evidence type="ECO:0000313" key="3">
    <source>
        <dbReference type="Proteomes" id="UP001385951"/>
    </source>
</evidence>
<reference evidence="2 3" key="1">
    <citation type="submission" date="2022-09" db="EMBL/GenBank/DDBJ databases">
        <authorList>
            <person name="Palmer J.M."/>
        </authorList>
    </citation>
    <scope>NUCLEOTIDE SEQUENCE [LARGE SCALE GENOMIC DNA]</scope>
    <source>
        <strain evidence="2 3">DSM 7382</strain>
    </source>
</reference>
<gene>
    <name evidence="2" type="ORF">QCA50_008117</name>
</gene>
<name>A0AAW0GB90_9APHY</name>
<keyword evidence="3" id="KW-1185">Reference proteome</keyword>
<proteinExistence type="predicted"/>
<sequence length="120" mass="13319">MTLRRPAFALLVLWLVPSFAQDYSVPSQWNASSPLSFDQRIHLFQGALEAVNTSYDDTQGLITNMGFSENANLVSATAIFDRIVSGRDNYDAISDHLSRVRPKLIPLSQSVCHVLPEIIA</sequence>
<comment type="caution">
    <text evidence="2">The sequence shown here is derived from an EMBL/GenBank/DDBJ whole genome shotgun (WGS) entry which is preliminary data.</text>
</comment>
<organism evidence="2 3">
    <name type="scientific">Cerrena zonata</name>
    <dbReference type="NCBI Taxonomy" id="2478898"/>
    <lineage>
        <taxon>Eukaryota</taxon>
        <taxon>Fungi</taxon>
        <taxon>Dikarya</taxon>
        <taxon>Basidiomycota</taxon>
        <taxon>Agaricomycotina</taxon>
        <taxon>Agaricomycetes</taxon>
        <taxon>Polyporales</taxon>
        <taxon>Cerrenaceae</taxon>
        <taxon>Cerrena</taxon>
    </lineage>
</organism>
<feature type="signal peptide" evidence="1">
    <location>
        <begin position="1"/>
        <end position="20"/>
    </location>
</feature>
<feature type="chain" id="PRO_5043855488" evidence="1">
    <location>
        <begin position="21"/>
        <end position="120"/>
    </location>
</feature>
<accession>A0AAW0GB90</accession>
<dbReference type="AlphaFoldDB" id="A0AAW0GB90"/>
<keyword evidence="1" id="KW-0732">Signal</keyword>
<evidence type="ECO:0000256" key="1">
    <source>
        <dbReference type="SAM" id="SignalP"/>
    </source>
</evidence>
<dbReference type="EMBL" id="JASBNA010000010">
    <property type="protein sequence ID" value="KAK7688579.1"/>
    <property type="molecule type" value="Genomic_DNA"/>
</dbReference>
<protein>
    <submittedName>
        <fullName evidence="2">Uncharacterized protein</fullName>
    </submittedName>
</protein>
<dbReference type="Proteomes" id="UP001385951">
    <property type="component" value="Unassembled WGS sequence"/>
</dbReference>